<gene>
    <name evidence="1" type="ORF">CSW57_18570</name>
</gene>
<reference evidence="1 2" key="1">
    <citation type="submission" date="2017-10" db="EMBL/GenBank/DDBJ databases">
        <title>The draft genome sequence of Williamsia sp. BULT 1.1 isolated from the semi-arid grassland soils from South Africa.</title>
        <authorList>
            <person name="Kabwe M.H."/>
            <person name="Govender N."/>
            <person name="Mutseka Lunga P."/>
            <person name="Vikram S."/>
            <person name="Makhalanyane T.P."/>
        </authorList>
    </citation>
    <scope>NUCLEOTIDE SEQUENCE [LARGE SCALE GENOMIC DNA]</scope>
    <source>
        <strain evidence="1 2">BULT 1.1</strain>
    </source>
</reference>
<protein>
    <recommendedName>
        <fullName evidence="3">DUF3592 domain-containing protein</fullName>
    </recommendedName>
</protein>
<evidence type="ECO:0008006" key="3">
    <source>
        <dbReference type="Google" id="ProtNLM"/>
    </source>
</evidence>
<name>A0A2G3PKM4_WILMA</name>
<evidence type="ECO:0000313" key="1">
    <source>
        <dbReference type="EMBL" id="PHV66344.1"/>
    </source>
</evidence>
<evidence type="ECO:0000313" key="2">
    <source>
        <dbReference type="Proteomes" id="UP000225108"/>
    </source>
</evidence>
<dbReference type="AlphaFoldDB" id="A0A2G3PKM4"/>
<dbReference type="Proteomes" id="UP000225108">
    <property type="component" value="Unassembled WGS sequence"/>
</dbReference>
<comment type="caution">
    <text evidence="1">The sequence shown here is derived from an EMBL/GenBank/DDBJ whole genome shotgun (WGS) entry which is preliminary data.</text>
</comment>
<sequence>MWFSIIITLMLAGLLAVLLIQWQRGRSGGAAASREGNAAFTDRVPGTLTLTGVADKPIEGDKNHQAFCTVSGTITGPDTAPTDVYGRFVMPMSSAWPQIGDQVPVTYKPGKAESTWQIAGSIGGGPGTSGPDLRKH</sequence>
<organism evidence="1 2">
    <name type="scientific">Williamsia marianensis</name>
    <dbReference type="NCBI Taxonomy" id="85044"/>
    <lineage>
        <taxon>Bacteria</taxon>
        <taxon>Bacillati</taxon>
        <taxon>Actinomycetota</taxon>
        <taxon>Actinomycetes</taxon>
        <taxon>Mycobacteriales</taxon>
        <taxon>Nocardiaceae</taxon>
        <taxon>Williamsia</taxon>
    </lineage>
</organism>
<dbReference type="EMBL" id="PEBD01000010">
    <property type="protein sequence ID" value="PHV66344.1"/>
    <property type="molecule type" value="Genomic_DNA"/>
</dbReference>
<proteinExistence type="predicted"/>
<accession>A0A2G3PKM4</accession>
<dbReference type="RefSeq" id="WP_099384051.1">
    <property type="nucleotide sequence ID" value="NZ_PEBD01000010.1"/>
</dbReference>